<dbReference type="RefSeq" id="WP_098066152.1">
    <property type="nucleotide sequence ID" value="NZ_DALZQJ010000010.1"/>
</dbReference>
<dbReference type="Proteomes" id="UP000220246">
    <property type="component" value="Unassembled WGS sequence"/>
</dbReference>
<comment type="caution">
    <text evidence="1">The sequence shown here is derived from an EMBL/GenBank/DDBJ whole genome shotgun (WGS) entry which is preliminary data.</text>
</comment>
<reference evidence="2" key="1">
    <citation type="submission" date="2017-09" db="EMBL/GenBank/DDBJ databases">
        <title>FDA dAtabase for Regulatory Grade micrObial Sequences (FDA-ARGOS): Supporting development and validation of Infectious Disease Dx tests.</title>
        <authorList>
            <person name="Minogue T."/>
            <person name="Wolcott M."/>
            <person name="Wasieloski L."/>
            <person name="Aguilar W."/>
            <person name="Moore D."/>
            <person name="Tallon L."/>
            <person name="Sadzewicz L."/>
            <person name="Ott S."/>
            <person name="Zhao X."/>
            <person name="Nagaraj S."/>
            <person name="Vavikolanu K."/>
            <person name="Aluvathingal J."/>
            <person name="Nadendla S."/>
            <person name="Sichtig H."/>
        </authorList>
    </citation>
    <scope>NUCLEOTIDE SEQUENCE [LARGE SCALE GENOMIC DNA]</scope>
    <source>
        <strain evidence="2">FDAARGOS_394</strain>
    </source>
</reference>
<dbReference type="OrthoDB" id="8797207at2"/>
<evidence type="ECO:0000313" key="2">
    <source>
        <dbReference type="Proteomes" id="UP000220246"/>
    </source>
</evidence>
<dbReference type="GeneID" id="80801719"/>
<dbReference type="AlphaFoldDB" id="A0A2A7UWE2"/>
<keyword evidence="2" id="KW-1185">Reference proteome</keyword>
<name>A0A2A7UWE2_COMTR</name>
<dbReference type="STRING" id="1219032.GCA_001515545_00140"/>
<proteinExistence type="predicted"/>
<organism evidence="1 2">
    <name type="scientific">Comamonas terrigena</name>
    <dbReference type="NCBI Taxonomy" id="32013"/>
    <lineage>
        <taxon>Bacteria</taxon>
        <taxon>Pseudomonadati</taxon>
        <taxon>Pseudomonadota</taxon>
        <taxon>Betaproteobacteria</taxon>
        <taxon>Burkholderiales</taxon>
        <taxon>Comamonadaceae</taxon>
        <taxon>Comamonas</taxon>
    </lineage>
</organism>
<sequence length="73" mass="7927">MDLSFATAVRNASNAWGNNRVTDAATMAELTKRQFNQQELNKALSGPTAGQMAVIQPELARYGQVGTRLNLFA</sequence>
<gene>
    <name evidence="1" type="ORF">CRM82_13930</name>
</gene>
<dbReference type="EMBL" id="PDEA01000001">
    <property type="protein sequence ID" value="PEH89554.1"/>
    <property type="molecule type" value="Genomic_DNA"/>
</dbReference>
<evidence type="ECO:0000313" key="1">
    <source>
        <dbReference type="EMBL" id="PEH89554.1"/>
    </source>
</evidence>
<accession>A0A2A7UWE2</accession>
<protein>
    <submittedName>
        <fullName evidence="1">Uncharacterized protein</fullName>
    </submittedName>
</protein>